<name>A0A671VT72_SPAAU</name>
<dbReference type="InterPro" id="IPR026823">
    <property type="entry name" value="cEGF"/>
</dbReference>
<evidence type="ECO:0000256" key="6">
    <source>
        <dbReference type="PROSITE-ProRule" id="PRU00076"/>
    </source>
</evidence>
<keyword evidence="3" id="KW-0677">Repeat</keyword>
<evidence type="ECO:0000259" key="10">
    <source>
        <dbReference type="PROSITE" id="PS50026"/>
    </source>
</evidence>
<dbReference type="InterPro" id="IPR050751">
    <property type="entry name" value="ECM_structural_protein"/>
</dbReference>
<dbReference type="PROSITE" id="PS50923">
    <property type="entry name" value="SUSHI"/>
    <property type="match status" value="3"/>
</dbReference>
<dbReference type="FunFam" id="2.10.25.10:FF:000240">
    <property type="entry name" value="Vitamin K-dependent protein S"/>
    <property type="match status" value="1"/>
</dbReference>
<dbReference type="PROSITE" id="PS50026">
    <property type="entry name" value="EGF_3"/>
    <property type="match status" value="2"/>
</dbReference>
<feature type="region of interest" description="Disordered" evidence="8">
    <location>
        <begin position="413"/>
        <end position="445"/>
    </location>
</feature>
<evidence type="ECO:0000256" key="7">
    <source>
        <dbReference type="PROSITE-ProRule" id="PRU00302"/>
    </source>
</evidence>
<dbReference type="Pfam" id="PF00084">
    <property type="entry name" value="Sushi"/>
    <property type="match status" value="3"/>
</dbReference>
<feature type="compositionally biased region" description="Basic and acidic residues" evidence="8">
    <location>
        <begin position="240"/>
        <end position="258"/>
    </location>
</feature>
<dbReference type="CDD" id="cd00054">
    <property type="entry name" value="EGF_CA"/>
    <property type="match status" value="3"/>
</dbReference>
<evidence type="ECO:0000256" key="3">
    <source>
        <dbReference type="ARBA" id="ARBA00022737"/>
    </source>
</evidence>
<dbReference type="GO" id="GO:0005509">
    <property type="term" value="F:calcium ion binding"/>
    <property type="evidence" value="ECO:0007669"/>
    <property type="project" value="InterPro"/>
</dbReference>
<dbReference type="AlphaFoldDB" id="A0A671VT72"/>
<dbReference type="SUPFAM" id="SSF57535">
    <property type="entry name" value="Complement control module/SCR domain"/>
    <property type="match status" value="3"/>
</dbReference>
<dbReference type="PROSITE" id="PS01186">
    <property type="entry name" value="EGF_2"/>
    <property type="match status" value="2"/>
</dbReference>
<dbReference type="InterPro" id="IPR018097">
    <property type="entry name" value="EGF_Ca-bd_CS"/>
</dbReference>
<feature type="compositionally biased region" description="Polar residues" evidence="8">
    <location>
        <begin position="265"/>
        <end position="275"/>
    </location>
</feature>
<dbReference type="InterPro" id="IPR001881">
    <property type="entry name" value="EGF-like_Ca-bd_dom"/>
</dbReference>
<feature type="compositionally biased region" description="Low complexity" evidence="8">
    <location>
        <begin position="370"/>
        <end position="397"/>
    </location>
</feature>
<dbReference type="InterPro" id="IPR009030">
    <property type="entry name" value="Growth_fac_rcpt_cys_sf"/>
</dbReference>
<feature type="region of interest" description="Disordered" evidence="8">
    <location>
        <begin position="226"/>
        <end position="296"/>
    </location>
</feature>
<dbReference type="Ensembl" id="ENSSAUT00010031754.1">
    <property type="protein sequence ID" value="ENSSAUP00010030128.1"/>
    <property type="gene ID" value="ENSSAUG00010012915.1"/>
</dbReference>
<feature type="domain" description="EGF-like" evidence="10">
    <location>
        <begin position="737"/>
        <end position="775"/>
    </location>
</feature>
<dbReference type="Pfam" id="PF07645">
    <property type="entry name" value="EGF_CA"/>
    <property type="match status" value="1"/>
</dbReference>
<dbReference type="SMART" id="SM00179">
    <property type="entry name" value="EGF_CA"/>
    <property type="match status" value="5"/>
</dbReference>
<organism evidence="12 13">
    <name type="scientific">Sparus aurata</name>
    <name type="common">Gilthead sea bream</name>
    <dbReference type="NCBI Taxonomy" id="8175"/>
    <lineage>
        <taxon>Eukaryota</taxon>
        <taxon>Metazoa</taxon>
        <taxon>Chordata</taxon>
        <taxon>Craniata</taxon>
        <taxon>Vertebrata</taxon>
        <taxon>Euteleostomi</taxon>
        <taxon>Actinopterygii</taxon>
        <taxon>Neopterygii</taxon>
        <taxon>Teleostei</taxon>
        <taxon>Neoteleostei</taxon>
        <taxon>Acanthomorphata</taxon>
        <taxon>Eupercaria</taxon>
        <taxon>Spariformes</taxon>
        <taxon>Sparidae</taxon>
        <taxon>Sparus</taxon>
    </lineage>
</organism>
<dbReference type="PANTHER" id="PTHR24034:SF137">
    <property type="entry name" value="SI:DKEY-163F14.6"/>
    <property type="match status" value="1"/>
</dbReference>
<reference evidence="12" key="2">
    <citation type="submission" date="2025-08" db="UniProtKB">
        <authorList>
            <consortium name="Ensembl"/>
        </authorList>
    </citation>
    <scope>IDENTIFICATION</scope>
</reference>
<evidence type="ECO:0000256" key="8">
    <source>
        <dbReference type="SAM" id="MobiDB-lite"/>
    </source>
</evidence>
<dbReference type="InterPro" id="IPR000742">
    <property type="entry name" value="EGF"/>
</dbReference>
<dbReference type="GeneID" id="115580550"/>
<dbReference type="InterPro" id="IPR035976">
    <property type="entry name" value="Sushi/SCR/CCP_sf"/>
</dbReference>
<dbReference type="Gene3D" id="2.10.70.10">
    <property type="entry name" value="Complement Module, domain 1"/>
    <property type="match status" value="3"/>
</dbReference>
<dbReference type="InParanoid" id="A0A671VT72"/>
<reference evidence="12" key="1">
    <citation type="submission" date="2021-04" db="EMBL/GenBank/DDBJ databases">
        <authorList>
            <consortium name="Wellcome Sanger Institute Data Sharing"/>
        </authorList>
    </citation>
    <scope>NUCLEOTIDE SEQUENCE [LARGE SCALE GENOMIC DNA]</scope>
</reference>
<evidence type="ECO:0000256" key="1">
    <source>
        <dbReference type="ARBA" id="ARBA00022536"/>
    </source>
</evidence>
<dbReference type="PROSITE" id="PS00010">
    <property type="entry name" value="ASX_HYDROXYL"/>
    <property type="match status" value="2"/>
</dbReference>
<feature type="region of interest" description="Disordered" evidence="8">
    <location>
        <begin position="319"/>
        <end position="397"/>
    </location>
</feature>
<dbReference type="PROSITE" id="PS01187">
    <property type="entry name" value="EGF_CA"/>
    <property type="match status" value="1"/>
</dbReference>
<dbReference type="Proteomes" id="UP000472265">
    <property type="component" value="Chromosome 4"/>
</dbReference>
<feature type="compositionally biased region" description="Polar residues" evidence="8">
    <location>
        <begin position="337"/>
        <end position="361"/>
    </location>
</feature>
<dbReference type="SUPFAM" id="SSF57196">
    <property type="entry name" value="EGF/Laminin"/>
    <property type="match status" value="3"/>
</dbReference>
<keyword evidence="13" id="KW-1185">Reference proteome</keyword>
<dbReference type="RefSeq" id="XP_030270907.1">
    <property type="nucleotide sequence ID" value="XM_030415047.1"/>
</dbReference>
<evidence type="ECO:0000259" key="11">
    <source>
        <dbReference type="PROSITE" id="PS50923"/>
    </source>
</evidence>
<feature type="domain" description="EGF-like" evidence="10">
    <location>
        <begin position="582"/>
        <end position="618"/>
    </location>
</feature>
<dbReference type="FunFam" id="2.10.25.10:FF:000005">
    <property type="entry name" value="Fibrillin 2"/>
    <property type="match status" value="1"/>
</dbReference>
<dbReference type="SMART" id="SM00032">
    <property type="entry name" value="CCP"/>
    <property type="match status" value="3"/>
</dbReference>
<dbReference type="GeneTree" id="ENSGT00940000164218"/>
<comment type="caution">
    <text evidence="6">Lacks conserved residue(s) required for the propagation of feature annotation.</text>
</comment>
<dbReference type="InterPro" id="IPR000152">
    <property type="entry name" value="EGF-type_Asp/Asn_hydroxyl_site"/>
</dbReference>
<reference evidence="12" key="3">
    <citation type="submission" date="2025-09" db="UniProtKB">
        <authorList>
            <consortium name="Ensembl"/>
        </authorList>
    </citation>
    <scope>IDENTIFICATION</scope>
</reference>
<feature type="compositionally biased region" description="Polar residues" evidence="8">
    <location>
        <begin position="319"/>
        <end position="329"/>
    </location>
</feature>
<dbReference type="InterPro" id="IPR049883">
    <property type="entry name" value="NOTCH1_EGF-like"/>
</dbReference>
<accession>A0A671VT72</accession>
<evidence type="ECO:0000256" key="5">
    <source>
        <dbReference type="ARBA" id="ARBA00023180"/>
    </source>
</evidence>
<evidence type="ECO:0000313" key="13">
    <source>
        <dbReference type="Proteomes" id="UP000472265"/>
    </source>
</evidence>
<keyword evidence="4" id="KW-1015">Disulfide bond</keyword>
<dbReference type="CDD" id="cd00033">
    <property type="entry name" value="CCP"/>
    <property type="match status" value="3"/>
</dbReference>
<feature type="domain" description="Sushi" evidence="11">
    <location>
        <begin position="82"/>
        <end position="136"/>
    </location>
</feature>
<dbReference type="SMART" id="SM00181">
    <property type="entry name" value="EGF"/>
    <property type="match status" value="6"/>
</dbReference>
<dbReference type="PANTHER" id="PTHR24034">
    <property type="entry name" value="EGF-LIKE DOMAIN-CONTAINING PROTEIN"/>
    <property type="match status" value="1"/>
</dbReference>
<dbReference type="FunFam" id="2.10.25.10:FF:000119">
    <property type="entry name" value="vitamin K-dependent protein S"/>
    <property type="match status" value="1"/>
</dbReference>
<keyword evidence="7" id="KW-0768">Sushi</keyword>
<dbReference type="Pfam" id="PF12662">
    <property type="entry name" value="cEGF"/>
    <property type="match status" value="2"/>
</dbReference>
<protein>
    <submittedName>
        <fullName evidence="12">Fibulin-2-like</fullName>
    </submittedName>
</protein>
<dbReference type="OMA" id="SCVSGQW"/>
<evidence type="ECO:0000313" key="12">
    <source>
        <dbReference type="Ensembl" id="ENSSAUP00010030128.1"/>
    </source>
</evidence>
<feature type="signal peptide" evidence="9">
    <location>
        <begin position="1"/>
        <end position="25"/>
    </location>
</feature>
<feature type="compositionally biased region" description="Polar residues" evidence="8">
    <location>
        <begin position="428"/>
        <end position="437"/>
    </location>
</feature>
<keyword evidence="5" id="KW-0325">Glycoprotein</keyword>
<keyword evidence="2 9" id="KW-0732">Signal</keyword>
<sequence length="826" mass="88773">MRVGAQMGLLAALVALLFFYTPVHGAEGCSGFRHLENGQTFFRYGGLLVIFRCRPGYKLHGYKTNSCVSGRWSRDTPVCVGSGCSNPGPLTHGSINMNEDGSWSVFSCNTGFWLHGPSMLYCKGHTWNSTKPVCKESDMMSSNTLQTLQSAVALKTQQQSHYDTLVHTASKEANLKFVSMSHMPSQMSRSERVKVTNPKIPLQQHIQFPGLKTKDEALTTHNEAQEANAAQGGEAGAGKDGSEGEASREEAERVDEVKQMFGSKSHPSPTISSALSLAPGADRSTTQPPSFSAAHTPAVTAVTSTAGKHSVPLVFGPTSPLSVSTQDDATPSEVVPGSSQTAGEHQPAETSSLYPSFSQAGSGDDEEPTETSTHTSSTPAYFVSTSSPSPASSALSLSTPLPSFSALTSVSTSSAQSNTKPQLPRVTFPSNTSTTAEPRSHWPEHHNITMNATSRPSLLPLSLSRRPVCPYPPVPAHGTFYFRNVENPGPGEYRHYIQYACYPGYTLAHGDVHSYCQQGGTWSGVTPVCRELTPCSVNNGGCSQLCSHSQHYNQSSNQNQTRTGCRCRPGFTLLDDGRTCRDLDECVEGQHQCQQRCINTFGSFQCSCVDGYQPAHDQTSCTDVDECLLPAAVTGCVFGCVNTPGSFHCQCPAGYSLLSADSHCQDIDECAGNQGLGPCMEQCHNSPGSYRCSCSYGHILAGDGHSCIAECPPGFRKQPTMPSENSTAPALREECVDINECLEEKCEWQCVNLPGSHHCICPKGYTLQRDGRHCKDINECSRKNGGCSHHCVNQKGGHKCACPASHRLSPYSWKKCLPRTTANSAG</sequence>
<feature type="domain" description="Sushi" evidence="11">
    <location>
        <begin position="27"/>
        <end position="81"/>
    </location>
</feature>
<feature type="domain" description="Sushi" evidence="11">
    <location>
        <begin position="467"/>
        <end position="531"/>
    </location>
</feature>
<keyword evidence="1 6" id="KW-0245">EGF-like domain</keyword>
<gene>
    <name evidence="12" type="primary">LOC115580550</name>
</gene>
<evidence type="ECO:0000256" key="2">
    <source>
        <dbReference type="ARBA" id="ARBA00022729"/>
    </source>
</evidence>
<evidence type="ECO:0000256" key="9">
    <source>
        <dbReference type="SAM" id="SignalP"/>
    </source>
</evidence>
<feature type="chain" id="PRO_5025461797" evidence="9">
    <location>
        <begin position="26"/>
        <end position="826"/>
    </location>
</feature>
<dbReference type="SUPFAM" id="SSF57184">
    <property type="entry name" value="Growth factor receptor domain"/>
    <property type="match status" value="1"/>
</dbReference>
<dbReference type="Gene3D" id="2.10.25.10">
    <property type="entry name" value="Laminin"/>
    <property type="match status" value="6"/>
</dbReference>
<proteinExistence type="predicted"/>
<evidence type="ECO:0000256" key="4">
    <source>
        <dbReference type="ARBA" id="ARBA00023157"/>
    </source>
</evidence>
<dbReference type="InterPro" id="IPR000436">
    <property type="entry name" value="Sushi_SCR_CCP_dom"/>
</dbReference>